<comment type="subunit">
    <text evidence="12">Homodimer. Interacts with IFIH1 (via the CARD domains), the interaction is inhibited by viral infection.</text>
</comment>
<dbReference type="EC" id="4.6.1.15" evidence="3"/>
<keyword evidence="8" id="KW-0067">ATP-binding</keyword>
<keyword evidence="9" id="KW-0170">Cobalt</keyword>
<feature type="domain" description="DhaL" evidence="17">
    <location>
        <begin position="258"/>
        <end position="453"/>
    </location>
</feature>
<evidence type="ECO:0000256" key="11">
    <source>
        <dbReference type="ARBA" id="ARBA00045490"/>
    </source>
</evidence>
<comment type="catalytic activity">
    <reaction evidence="15">
        <text>dihydroxyacetone + ATP = dihydroxyacetone phosphate + ADP + H(+)</text>
        <dbReference type="Rhea" id="RHEA:15773"/>
        <dbReference type="ChEBI" id="CHEBI:15378"/>
        <dbReference type="ChEBI" id="CHEBI:16016"/>
        <dbReference type="ChEBI" id="CHEBI:30616"/>
        <dbReference type="ChEBI" id="CHEBI:57642"/>
        <dbReference type="ChEBI" id="CHEBI:456216"/>
        <dbReference type="EC" id="2.7.1.29"/>
    </reaction>
</comment>
<evidence type="ECO:0000256" key="10">
    <source>
        <dbReference type="ARBA" id="ARBA00032426"/>
    </source>
</evidence>
<dbReference type="GO" id="GO:0005829">
    <property type="term" value="C:cytosol"/>
    <property type="evidence" value="ECO:0007669"/>
    <property type="project" value="TreeGrafter"/>
</dbReference>
<evidence type="ECO:0000256" key="4">
    <source>
        <dbReference type="ARBA" id="ARBA00018932"/>
    </source>
</evidence>
<dbReference type="Gene3D" id="3.30.1180.20">
    <property type="entry name" value="Dihydroxyacetone kinase, domain 2"/>
    <property type="match status" value="1"/>
</dbReference>
<dbReference type="PANTHER" id="PTHR28629:SF4">
    <property type="entry name" value="TRIOKINASE_FMN CYCLASE"/>
    <property type="match status" value="1"/>
</dbReference>
<dbReference type="InterPro" id="IPR050861">
    <property type="entry name" value="Dihydroxyacetone_Kinase"/>
</dbReference>
<dbReference type="Pfam" id="PF02734">
    <property type="entry name" value="Dak2"/>
    <property type="match status" value="1"/>
</dbReference>
<evidence type="ECO:0000259" key="18">
    <source>
        <dbReference type="PROSITE" id="PS51481"/>
    </source>
</evidence>
<comment type="catalytic activity">
    <reaction evidence="14">
        <text>FAD = riboflavin cyclic-4',5'-phosphate + AMP + H(+)</text>
        <dbReference type="Rhea" id="RHEA:13729"/>
        <dbReference type="ChEBI" id="CHEBI:15378"/>
        <dbReference type="ChEBI" id="CHEBI:57692"/>
        <dbReference type="ChEBI" id="CHEBI:76202"/>
        <dbReference type="ChEBI" id="CHEBI:456215"/>
        <dbReference type="EC" id="4.6.1.15"/>
    </reaction>
</comment>
<dbReference type="GO" id="GO:0005524">
    <property type="term" value="F:ATP binding"/>
    <property type="evidence" value="ECO:0007669"/>
    <property type="project" value="UniProtKB-KW"/>
</dbReference>
<evidence type="ECO:0000256" key="13">
    <source>
        <dbReference type="ARBA" id="ARBA00047974"/>
    </source>
</evidence>
<evidence type="ECO:0000313" key="19">
    <source>
        <dbReference type="Proteomes" id="UP000887540"/>
    </source>
</evidence>
<dbReference type="PROSITE" id="PS51481">
    <property type="entry name" value="DHAK"/>
    <property type="match status" value="1"/>
</dbReference>
<dbReference type="GO" id="GO:0050354">
    <property type="term" value="F:triokinase activity"/>
    <property type="evidence" value="ECO:0007669"/>
    <property type="project" value="UniProtKB-EC"/>
</dbReference>
<keyword evidence="7" id="KW-0418">Kinase</keyword>
<dbReference type="PANTHER" id="PTHR28629">
    <property type="entry name" value="TRIOKINASE/FMN CYCLASE"/>
    <property type="match status" value="1"/>
</dbReference>
<dbReference type="GO" id="GO:0004371">
    <property type="term" value="F:glycerone kinase activity"/>
    <property type="evidence" value="ECO:0007669"/>
    <property type="project" value="UniProtKB-EC"/>
</dbReference>
<dbReference type="InterPro" id="IPR036117">
    <property type="entry name" value="DhaL_dom_sf"/>
</dbReference>
<sequence>MAVERVKAENKDYPVEMVIIDDDIALEDKSGFTTGGRGLAGCVFVHQIVAVLAEQQRLSIQKLVQTSHQLIQNLGTFGVSAYPCSIPGKPLMFELGEDELELGLGVHGEPGCERIKNVPAKELVGKILKKLTSSKRLALDKGTKIAVLLNNLGGTTQMEMLILSKEILLWLDSNGFEVVRFISGTLLSSFEAHGFSVSILKILDPKWVEYLDTPSPLTRLWASSIPSKNKNLQNGHKPSQPHDEISNFGVKLNPEESKILEKCLQKAADALIAQENELNRLDSAVGDGDCGSTMRTACESILKAKESNKLNFAYPMTLFLQLSKIFEKNVGGTTGALYALMLSAAAQSFEKSCSQKEFYESLKQGLEAVMKYGGAKPGSRTMVDPLSSAVEVDKTPEKQEDWQKMVESATKTAKDTAKMSAKAGRASYTAENLQKEPDPGALAVSVWMQAIFEAFSGK</sequence>
<dbReference type="WBParaSite" id="ACRNAN_Path_554.g2098.t1">
    <property type="protein sequence ID" value="ACRNAN_Path_554.g2098.t1"/>
    <property type="gene ID" value="ACRNAN_Path_554.g2098"/>
</dbReference>
<dbReference type="GO" id="GO:0019563">
    <property type="term" value="P:glycerol catabolic process"/>
    <property type="evidence" value="ECO:0007669"/>
    <property type="project" value="TreeGrafter"/>
</dbReference>
<dbReference type="Proteomes" id="UP000887540">
    <property type="component" value="Unplaced"/>
</dbReference>
<evidence type="ECO:0000259" key="17">
    <source>
        <dbReference type="PROSITE" id="PS51480"/>
    </source>
</evidence>
<dbReference type="GO" id="GO:0034012">
    <property type="term" value="F:FAD-AMP lyase (cyclizing) activity"/>
    <property type="evidence" value="ECO:0007669"/>
    <property type="project" value="UniProtKB-EC"/>
</dbReference>
<dbReference type="EC" id="2.7.1.29" evidence="1"/>
<dbReference type="SUPFAM" id="SSF101473">
    <property type="entry name" value="DhaL-like"/>
    <property type="match status" value="1"/>
</dbReference>
<keyword evidence="5" id="KW-0808">Transferase</keyword>
<dbReference type="Pfam" id="PF02733">
    <property type="entry name" value="Dak1"/>
    <property type="match status" value="1"/>
</dbReference>
<reference evidence="20" key="1">
    <citation type="submission" date="2022-11" db="UniProtKB">
        <authorList>
            <consortium name="WormBaseParasite"/>
        </authorList>
    </citation>
    <scope>IDENTIFICATION</scope>
</reference>
<evidence type="ECO:0000256" key="2">
    <source>
        <dbReference type="ARBA" id="ARBA00012110"/>
    </source>
</evidence>
<dbReference type="InterPro" id="IPR004007">
    <property type="entry name" value="DhaL_dom"/>
</dbReference>
<comment type="function">
    <text evidence="11">Catalyzes both the phosphorylation of dihydroxyacetone and of glyceraldehyde, and the splitting of ribonucleoside diphosphate-X compounds among which FAD is the best substrate. Represses IFIH1-mediated cellular antiviral response.</text>
</comment>
<dbReference type="Gene3D" id="3.40.50.10440">
    <property type="entry name" value="Dihydroxyacetone kinase, domain 1"/>
    <property type="match status" value="1"/>
</dbReference>
<evidence type="ECO:0000256" key="6">
    <source>
        <dbReference type="ARBA" id="ARBA00022741"/>
    </source>
</evidence>
<dbReference type="Gene3D" id="1.25.40.340">
    <property type="match status" value="1"/>
</dbReference>
<organism evidence="19 20">
    <name type="scientific">Acrobeloides nanus</name>
    <dbReference type="NCBI Taxonomy" id="290746"/>
    <lineage>
        <taxon>Eukaryota</taxon>
        <taxon>Metazoa</taxon>
        <taxon>Ecdysozoa</taxon>
        <taxon>Nematoda</taxon>
        <taxon>Chromadorea</taxon>
        <taxon>Rhabditida</taxon>
        <taxon>Tylenchina</taxon>
        <taxon>Cephalobomorpha</taxon>
        <taxon>Cephaloboidea</taxon>
        <taxon>Cephalobidae</taxon>
        <taxon>Acrobeloides</taxon>
    </lineage>
</organism>
<dbReference type="AlphaFoldDB" id="A0A914C874"/>
<evidence type="ECO:0000256" key="3">
    <source>
        <dbReference type="ARBA" id="ARBA00012578"/>
    </source>
</evidence>
<dbReference type="SMART" id="SM01120">
    <property type="entry name" value="Dak2"/>
    <property type="match status" value="1"/>
</dbReference>
<evidence type="ECO:0000256" key="7">
    <source>
        <dbReference type="ARBA" id="ARBA00022777"/>
    </source>
</evidence>
<evidence type="ECO:0000256" key="15">
    <source>
        <dbReference type="ARBA" id="ARBA00048898"/>
    </source>
</evidence>
<evidence type="ECO:0000256" key="8">
    <source>
        <dbReference type="ARBA" id="ARBA00022840"/>
    </source>
</evidence>
<evidence type="ECO:0000256" key="9">
    <source>
        <dbReference type="ARBA" id="ARBA00023285"/>
    </source>
</evidence>
<evidence type="ECO:0000313" key="20">
    <source>
        <dbReference type="WBParaSite" id="ACRNAN_Path_554.g2098.t1"/>
    </source>
</evidence>
<feature type="domain" description="DhaK" evidence="18">
    <location>
        <begin position="1"/>
        <end position="221"/>
    </location>
</feature>
<evidence type="ECO:0000256" key="1">
    <source>
        <dbReference type="ARBA" id="ARBA00012107"/>
    </source>
</evidence>
<evidence type="ECO:0000256" key="12">
    <source>
        <dbReference type="ARBA" id="ARBA00046681"/>
    </source>
</evidence>
<dbReference type="FunFam" id="1.25.40.340:FF:000001">
    <property type="entry name" value="Dihydroxyacetone kinase 1"/>
    <property type="match status" value="1"/>
</dbReference>
<protein>
    <recommendedName>
        <fullName evidence="4">Triokinase/FMN cyclase</fullName>
        <ecNumber evidence="2">2.7.1.28</ecNumber>
        <ecNumber evidence="1">2.7.1.29</ecNumber>
        <ecNumber evidence="3">4.6.1.15</ecNumber>
    </recommendedName>
    <alternativeName>
        <fullName evidence="10">Bifunctional ATP-dependent dihydroxyacetone kinase/FAD-AMP lyase (cyclizing)</fullName>
    </alternativeName>
</protein>
<evidence type="ECO:0000256" key="14">
    <source>
        <dbReference type="ARBA" id="ARBA00048526"/>
    </source>
</evidence>
<feature type="region of interest" description="Disordered" evidence="16">
    <location>
        <begin position="413"/>
        <end position="433"/>
    </location>
</feature>
<evidence type="ECO:0000256" key="5">
    <source>
        <dbReference type="ARBA" id="ARBA00022679"/>
    </source>
</evidence>
<name>A0A914C874_9BILA</name>
<proteinExistence type="predicted"/>
<keyword evidence="19" id="KW-1185">Reference proteome</keyword>
<dbReference type="SUPFAM" id="SSF82549">
    <property type="entry name" value="DAK1/DegV-like"/>
    <property type="match status" value="1"/>
</dbReference>
<keyword evidence="6" id="KW-0547">Nucleotide-binding</keyword>
<dbReference type="EC" id="2.7.1.28" evidence="2"/>
<accession>A0A914C874</accession>
<dbReference type="InterPro" id="IPR004006">
    <property type="entry name" value="DhaK_dom"/>
</dbReference>
<comment type="catalytic activity">
    <reaction evidence="13">
        <text>D-glyceraldehyde + ATP = D-glyceraldehyde 3-phosphate + ADP + H(+)</text>
        <dbReference type="Rhea" id="RHEA:13941"/>
        <dbReference type="ChEBI" id="CHEBI:15378"/>
        <dbReference type="ChEBI" id="CHEBI:17378"/>
        <dbReference type="ChEBI" id="CHEBI:30616"/>
        <dbReference type="ChEBI" id="CHEBI:59776"/>
        <dbReference type="ChEBI" id="CHEBI:456216"/>
        <dbReference type="EC" id="2.7.1.28"/>
    </reaction>
</comment>
<evidence type="ECO:0000256" key="16">
    <source>
        <dbReference type="SAM" id="MobiDB-lite"/>
    </source>
</evidence>
<dbReference type="PROSITE" id="PS51480">
    <property type="entry name" value="DHAL"/>
    <property type="match status" value="1"/>
</dbReference>